<reference evidence="2" key="1">
    <citation type="journal article" date="2024" name="Front. Bioeng. Biotechnol.">
        <title>Genome-scale model development and genomic sequencing of the oleaginous clade Lipomyces.</title>
        <authorList>
            <person name="Czajka J.J."/>
            <person name="Han Y."/>
            <person name="Kim J."/>
            <person name="Mondo S.J."/>
            <person name="Hofstad B.A."/>
            <person name="Robles A."/>
            <person name="Haridas S."/>
            <person name="Riley R."/>
            <person name="LaButti K."/>
            <person name="Pangilinan J."/>
            <person name="Andreopoulos W."/>
            <person name="Lipzen A."/>
            <person name="Yan J."/>
            <person name="Wang M."/>
            <person name="Ng V."/>
            <person name="Grigoriev I.V."/>
            <person name="Spatafora J.W."/>
            <person name="Magnuson J.K."/>
            <person name="Baker S.E."/>
            <person name="Pomraning K.R."/>
        </authorList>
    </citation>
    <scope>NUCLEOTIDE SEQUENCE [LARGE SCALE GENOMIC DNA]</scope>
    <source>
        <strain evidence="2">CBS 10300</strain>
    </source>
</reference>
<name>A0ACC3TG79_9ASCO</name>
<organism evidence="1 2">
    <name type="scientific">Lipomyces orientalis</name>
    <dbReference type="NCBI Taxonomy" id="1233043"/>
    <lineage>
        <taxon>Eukaryota</taxon>
        <taxon>Fungi</taxon>
        <taxon>Dikarya</taxon>
        <taxon>Ascomycota</taxon>
        <taxon>Saccharomycotina</taxon>
        <taxon>Lipomycetes</taxon>
        <taxon>Lipomycetales</taxon>
        <taxon>Lipomycetaceae</taxon>
        <taxon>Lipomyces</taxon>
    </lineage>
</organism>
<sequence>MAIDDDKLPICIPFILEKLKEHQDTHDGPFSAPPFFIGLNGVQGIGKTTLITMLERTLKGPPYLLPVCVLSIDDLYLTHADQVKLAQSNPLNRLVQHRGVPGTHDMKLATTLFAALKNEQPTRIPRYNKSQHNGQGDRMDYSKWTLVNQDGQPKIKVIILEGWCVGFKSLTDDEVKMKWEESNGAHSPADLNDSRLTLSKFRLEDLLFMNRKLRGYDVITKAFDAMIHLDAIDIFDVYEWRLQQEAELRQETGHGMTNEQVINFVDGYYPAYELFCKKLREGILRNKGCQLR</sequence>
<keyword evidence="2" id="KW-1185">Reference proteome</keyword>
<keyword evidence="1" id="KW-0378">Hydrolase</keyword>
<evidence type="ECO:0000313" key="2">
    <source>
        <dbReference type="Proteomes" id="UP001489719"/>
    </source>
</evidence>
<dbReference type="EMBL" id="MU970151">
    <property type="protein sequence ID" value="KAK9319975.1"/>
    <property type="molecule type" value="Genomic_DNA"/>
</dbReference>
<dbReference type="Proteomes" id="UP001489719">
    <property type="component" value="Unassembled WGS sequence"/>
</dbReference>
<evidence type="ECO:0000313" key="1">
    <source>
        <dbReference type="EMBL" id="KAK9319975.1"/>
    </source>
</evidence>
<comment type="caution">
    <text evidence="1">The sequence shown here is derived from an EMBL/GenBank/DDBJ whole genome shotgun (WGS) entry which is preliminary data.</text>
</comment>
<accession>A0ACC3TG79</accession>
<protein>
    <submittedName>
        <fullName evidence="1">P-loop containing nucleoside triphosphate hydrolase protein</fullName>
    </submittedName>
</protein>
<gene>
    <name evidence="1" type="ORF">V1517DRAFT_19877</name>
</gene>
<proteinExistence type="predicted"/>